<keyword evidence="6" id="KW-0378">Hydrolase</keyword>
<dbReference type="EMBL" id="WIJP01000003">
    <property type="protein sequence ID" value="MQQ29224.1"/>
    <property type="molecule type" value="Genomic_DNA"/>
</dbReference>
<evidence type="ECO:0000313" key="6">
    <source>
        <dbReference type="EMBL" id="MQQ29224.1"/>
    </source>
</evidence>
<proteinExistence type="inferred from homology"/>
<dbReference type="GO" id="GO:0004519">
    <property type="term" value="F:endonuclease activity"/>
    <property type="evidence" value="ECO:0007669"/>
    <property type="project" value="UniProtKB-KW"/>
</dbReference>
<dbReference type="Proteomes" id="UP000438885">
    <property type="component" value="Unassembled WGS sequence"/>
</dbReference>
<dbReference type="Gene3D" id="3.90.220.20">
    <property type="entry name" value="DNA methylase specificity domains"/>
    <property type="match status" value="2"/>
</dbReference>
<evidence type="ECO:0000256" key="2">
    <source>
        <dbReference type="ARBA" id="ARBA00022747"/>
    </source>
</evidence>
<keyword evidence="6" id="KW-0540">Nuclease</keyword>
<dbReference type="InterPro" id="IPR044946">
    <property type="entry name" value="Restrct_endonuc_typeI_TRD_sf"/>
</dbReference>
<evidence type="ECO:0000259" key="5">
    <source>
        <dbReference type="Pfam" id="PF01420"/>
    </source>
</evidence>
<dbReference type="GO" id="GO:0009307">
    <property type="term" value="P:DNA restriction-modification system"/>
    <property type="evidence" value="ECO:0007669"/>
    <property type="project" value="UniProtKB-KW"/>
</dbReference>
<keyword evidence="2" id="KW-0680">Restriction system</keyword>
<dbReference type="SUPFAM" id="SSF116734">
    <property type="entry name" value="DNA methylase specificity domain"/>
    <property type="match status" value="2"/>
</dbReference>
<dbReference type="PANTHER" id="PTHR43140">
    <property type="entry name" value="TYPE-1 RESTRICTION ENZYME ECOKI SPECIFICITY PROTEIN"/>
    <property type="match status" value="1"/>
</dbReference>
<reference evidence="6 7" key="1">
    <citation type="submission" date="2019-10" db="EMBL/GenBank/DDBJ databases">
        <title>Streptococcus mitis of the oral and urogenital tracts.</title>
        <authorList>
            <person name="Price T."/>
            <person name="Mores C.R."/>
            <person name="Putonti C."/>
            <person name="Wolfe A.J."/>
        </authorList>
    </citation>
    <scope>NUCLEOTIDE SEQUENCE [LARGE SCALE GENOMIC DNA]</scope>
    <source>
        <strain evidence="6 7">SM10</strain>
    </source>
</reference>
<evidence type="ECO:0000256" key="4">
    <source>
        <dbReference type="ARBA" id="ARBA00038652"/>
    </source>
</evidence>
<evidence type="ECO:0000256" key="3">
    <source>
        <dbReference type="ARBA" id="ARBA00023125"/>
    </source>
</evidence>
<dbReference type="AlphaFoldDB" id="A0A6I1TV54"/>
<comment type="similarity">
    <text evidence="1">Belongs to the type-I restriction system S methylase family.</text>
</comment>
<feature type="domain" description="Type I restriction modification DNA specificity" evidence="5">
    <location>
        <begin position="19"/>
        <end position="197"/>
    </location>
</feature>
<comment type="caution">
    <text evidence="6">The sequence shown here is derived from an EMBL/GenBank/DDBJ whole genome shotgun (WGS) entry which is preliminary data.</text>
</comment>
<evidence type="ECO:0000313" key="7">
    <source>
        <dbReference type="Proteomes" id="UP000438885"/>
    </source>
</evidence>
<evidence type="ECO:0000256" key="1">
    <source>
        <dbReference type="ARBA" id="ARBA00010923"/>
    </source>
</evidence>
<dbReference type="RefSeq" id="WP_153223267.1">
    <property type="nucleotide sequence ID" value="NZ_WIJP01000003.1"/>
</dbReference>
<organism evidence="6 7">
    <name type="scientific">Streptococcus mitis</name>
    <dbReference type="NCBI Taxonomy" id="28037"/>
    <lineage>
        <taxon>Bacteria</taxon>
        <taxon>Bacillati</taxon>
        <taxon>Bacillota</taxon>
        <taxon>Bacilli</taxon>
        <taxon>Lactobacillales</taxon>
        <taxon>Streptococcaceae</taxon>
        <taxon>Streptococcus</taxon>
        <taxon>Streptococcus mitis group</taxon>
    </lineage>
</organism>
<dbReference type="InterPro" id="IPR051212">
    <property type="entry name" value="Type-I_RE_S_subunit"/>
</dbReference>
<keyword evidence="3" id="KW-0238">DNA-binding</keyword>
<comment type="subunit">
    <text evidence="4">The methyltransferase is composed of M and S polypeptides.</text>
</comment>
<keyword evidence="6" id="KW-0255">Endonuclease</keyword>
<dbReference type="GO" id="GO:0003677">
    <property type="term" value="F:DNA binding"/>
    <property type="evidence" value="ECO:0007669"/>
    <property type="project" value="UniProtKB-KW"/>
</dbReference>
<feature type="domain" description="Type I restriction modification DNA specificity" evidence="5">
    <location>
        <begin position="223"/>
        <end position="373"/>
    </location>
</feature>
<accession>A0A6I1TV54</accession>
<dbReference type="PANTHER" id="PTHR43140:SF1">
    <property type="entry name" value="TYPE I RESTRICTION ENZYME ECOKI SPECIFICITY SUBUNIT"/>
    <property type="match status" value="1"/>
</dbReference>
<sequence length="434" mass="50627">MNRYERYKKVDLPWLEEVPEHWEVSPISHVFEERKEKNQKGDIQFILSVIKNRGVIPYTEKGSVGNKASENIENYKIVYPNDMVLNSMNMMIGSLGKSKYKGVLSQVYYVLCLINESEHNIDYLNYLFQVKPFYESFRVLGKGILDHRLRVPMQMLKYEKVILPPLIEQKQIATYLDWKINEIDRLIAVEKEKIEKLNRLFEKIISFNSSNMKEESIRKYVDIVRGNSTFTKDDLLSKGTYVALQYGKVYKVDTIDNNYNFYVNDEFCKSSQIVDRNDIIAVYTSETIEDLGHFAFYDRDEKGLIGGEQLLIKPKEGIDPKYLFYCLKKDALLLKKASTGIKVYRFKSNDLKSIKIPVVSLNEQKKIVERIEKKLSIVKRNINICNSIIGELNSFKYSLISEVVTGKIDVRNVVIPSYEKVDIDVLTDEEEIKE</sequence>
<name>A0A6I1TV54_STRMT</name>
<dbReference type="Pfam" id="PF01420">
    <property type="entry name" value="Methylase_S"/>
    <property type="match status" value="2"/>
</dbReference>
<gene>
    <name evidence="6" type="ORF">GEZ84_02285</name>
</gene>
<dbReference type="InterPro" id="IPR000055">
    <property type="entry name" value="Restrct_endonuc_typeI_TRD"/>
</dbReference>
<protein>
    <submittedName>
        <fullName evidence="6">Restriction endonuclease subunit S</fullName>
    </submittedName>
</protein>